<evidence type="ECO:0000313" key="6">
    <source>
        <dbReference type="EMBL" id="EYD73675.1"/>
    </source>
</evidence>
<evidence type="ECO:0000259" key="4">
    <source>
        <dbReference type="PROSITE" id="PS50042"/>
    </source>
</evidence>
<dbReference type="OrthoDB" id="7506088at2"/>
<dbReference type="AlphaFoldDB" id="A0A017HH84"/>
<dbReference type="SMART" id="SM00419">
    <property type="entry name" value="HTH_CRP"/>
    <property type="match status" value="1"/>
</dbReference>
<dbReference type="EMBL" id="APGJ01000001">
    <property type="protein sequence ID" value="EYD73675.1"/>
    <property type="molecule type" value="Genomic_DNA"/>
</dbReference>
<evidence type="ECO:0000256" key="1">
    <source>
        <dbReference type="ARBA" id="ARBA00023015"/>
    </source>
</evidence>
<comment type="caution">
    <text evidence="6">The sequence shown here is derived from an EMBL/GenBank/DDBJ whole genome shotgun (WGS) entry which is preliminary data.</text>
</comment>
<reference evidence="6 7" key="1">
    <citation type="submission" date="2013-03" db="EMBL/GenBank/DDBJ databases">
        <authorList>
            <person name="Fiebig A."/>
            <person name="Goeker M."/>
            <person name="Klenk H.-P.P."/>
        </authorList>
    </citation>
    <scope>NUCLEOTIDE SEQUENCE [LARGE SCALE GENOMIC DNA]</scope>
    <source>
        <strain evidence="6 7">DSM 17492</strain>
    </source>
</reference>
<dbReference type="RefSeq" id="WP_017929341.1">
    <property type="nucleotide sequence ID" value="NZ_KB823001.1"/>
</dbReference>
<dbReference type="Gene3D" id="1.10.10.10">
    <property type="entry name" value="Winged helix-like DNA-binding domain superfamily/Winged helix DNA-binding domain"/>
    <property type="match status" value="1"/>
</dbReference>
<dbReference type="SUPFAM" id="SSF51206">
    <property type="entry name" value="cAMP-binding domain-like"/>
    <property type="match status" value="1"/>
</dbReference>
<gene>
    <name evidence="6" type="ORF">Lokhon_00229</name>
</gene>
<dbReference type="SUPFAM" id="SSF46785">
    <property type="entry name" value="Winged helix' DNA-binding domain"/>
    <property type="match status" value="1"/>
</dbReference>
<dbReference type="PROSITE" id="PS51063">
    <property type="entry name" value="HTH_CRP_2"/>
    <property type="match status" value="1"/>
</dbReference>
<keyword evidence="7" id="KW-1185">Reference proteome</keyword>
<keyword evidence="1" id="KW-0805">Transcription regulation</keyword>
<evidence type="ECO:0000313" key="7">
    <source>
        <dbReference type="Proteomes" id="UP000025047"/>
    </source>
</evidence>
<keyword evidence="3" id="KW-0804">Transcription</keyword>
<organism evidence="6 7">
    <name type="scientific">Limimaricola hongkongensis DSM 17492</name>
    <dbReference type="NCBI Taxonomy" id="1122180"/>
    <lineage>
        <taxon>Bacteria</taxon>
        <taxon>Pseudomonadati</taxon>
        <taxon>Pseudomonadota</taxon>
        <taxon>Alphaproteobacteria</taxon>
        <taxon>Rhodobacterales</taxon>
        <taxon>Paracoccaceae</taxon>
        <taxon>Limimaricola</taxon>
    </lineage>
</organism>
<evidence type="ECO:0000259" key="5">
    <source>
        <dbReference type="PROSITE" id="PS51063"/>
    </source>
</evidence>
<dbReference type="GO" id="GO:0003677">
    <property type="term" value="F:DNA binding"/>
    <property type="evidence" value="ECO:0007669"/>
    <property type="project" value="UniProtKB-KW"/>
</dbReference>
<dbReference type="InterPro" id="IPR014710">
    <property type="entry name" value="RmlC-like_jellyroll"/>
</dbReference>
<feature type="domain" description="HTH crp-type" evidence="5">
    <location>
        <begin position="153"/>
        <end position="219"/>
    </location>
</feature>
<accession>A0A017HH84</accession>
<dbReference type="GO" id="GO:0006355">
    <property type="term" value="P:regulation of DNA-templated transcription"/>
    <property type="evidence" value="ECO:0007669"/>
    <property type="project" value="InterPro"/>
</dbReference>
<dbReference type="PROSITE" id="PS50042">
    <property type="entry name" value="CNMP_BINDING_3"/>
    <property type="match status" value="1"/>
</dbReference>
<dbReference type="HOGENOM" id="CLU_077340_0_0_5"/>
<feature type="domain" description="Cyclic nucleotide-binding" evidence="4">
    <location>
        <begin position="20"/>
        <end position="123"/>
    </location>
</feature>
<proteinExistence type="predicted"/>
<dbReference type="InterPro" id="IPR036388">
    <property type="entry name" value="WH-like_DNA-bd_sf"/>
</dbReference>
<dbReference type="PATRIC" id="fig|1122180.6.peg.234"/>
<sequence length="246" mass="27192">MRNVWSETIERMILGQGNLLLEKCDASHPLRQSGALEPVELPQGTYVERMGQKIEHVIFPSSGILSVVARGPGGQSVEAGLVGCEGMSGHMLVLGGDESVHDMMMQIGGRGWRVDAASFREALREAPLRDRSLRYMQSMLIQLTHSALAYGKAVIEIRLARWLLMCQDRTGQDTLDLTHEFLALMLGVRRSGVTVALHKLEGDHLIRSQRGRVVIRDRAGLVALAEGFYGAPEAHYERLLGIPLRC</sequence>
<dbReference type="InterPro" id="IPR000595">
    <property type="entry name" value="cNMP-bd_dom"/>
</dbReference>
<protein>
    <submittedName>
        <fullName evidence="6">cAMP-binding protein</fullName>
    </submittedName>
</protein>
<dbReference type="eggNOG" id="COG0664">
    <property type="taxonomic scope" value="Bacteria"/>
</dbReference>
<dbReference type="Proteomes" id="UP000025047">
    <property type="component" value="Unassembled WGS sequence"/>
</dbReference>
<evidence type="ECO:0000256" key="2">
    <source>
        <dbReference type="ARBA" id="ARBA00023125"/>
    </source>
</evidence>
<keyword evidence="2" id="KW-0238">DNA-binding</keyword>
<dbReference type="Gene3D" id="2.60.120.10">
    <property type="entry name" value="Jelly Rolls"/>
    <property type="match status" value="1"/>
</dbReference>
<dbReference type="InterPro" id="IPR036390">
    <property type="entry name" value="WH_DNA-bd_sf"/>
</dbReference>
<name>A0A017HH84_9RHOB</name>
<dbReference type="InterPro" id="IPR012318">
    <property type="entry name" value="HTH_CRP"/>
</dbReference>
<dbReference type="STRING" id="1122180.Lokhon_00229"/>
<evidence type="ECO:0000256" key="3">
    <source>
        <dbReference type="ARBA" id="ARBA00023163"/>
    </source>
</evidence>
<dbReference type="InterPro" id="IPR018490">
    <property type="entry name" value="cNMP-bd_dom_sf"/>
</dbReference>
<dbReference type="Pfam" id="PF13545">
    <property type="entry name" value="HTH_Crp_2"/>
    <property type="match status" value="1"/>
</dbReference>